<gene>
    <name evidence="2" type="ORF">JOC77_003997</name>
</gene>
<sequence length="75" mass="8736">MKFKSFIVTFATLVFMTGLLFLVGHTFPIPWFMFHHEYTDNANGVFVTTGSVVPLIIGLIFSFFAEKIYVYKYRQ</sequence>
<keyword evidence="1" id="KW-1133">Transmembrane helix</keyword>
<feature type="transmembrane region" description="Helical" evidence="1">
    <location>
        <begin position="45"/>
        <end position="65"/>
    </location>
</feature>
<comment type="caution">
    <text evidence="2">The sequence shown here is derived from an EMBL/GenBank/DDBJ whole genome shotgun (WGS) entry which is preliminary data.</text>
</comment>
<protein>
    <submittedName>
        <fullName evidence="2">Ribose/xylose/arabinose/galactoside ABC-type transport system permease subunit</fullName>
    </submittedName>
</protein>
<keyword evidence="1" id="KW-0812">Transmembrane</keyword>
<proteinExistence type="predicted"/>
<dbReference type="RefSeq" id="WP_204547285.1">
    <property type="nucleotide sequence ID" value="NZ_JAFBFI010000026.1"/>
</dbReference>
<dbReference type="EMBL" id="JAFBFI010000026">
    <property type="protein sequence ID" value="MBM7694534.1"/>
    <property type="molecule type" value="Genomic_DNA"/>
</dbReference>
<organism evidence="2 3">
    <name type="scientific">Peribacillus deserti</name>
    <dbReference type="NCBI Taxonomy" id="673318"/>
    <lineage>
        <taxon>Bacteria</taxon>
        <taxon>Bacillati</taxon>
        <taxon>Bacillota</taxon>
        <taxon>Bacilli</taxon>
        <taxon>Bacillales</taxon>
        <taxon>Bacillaceae</taxon>
        <taxon>Peribacillus</taxon>
    </lineage>
</organism>
<keyword evidence="3" id="KW-1185">Reference proteome</keyword>
<dbReference type="Proteomes" id="UP000823486">
    <property type="component" value="Unassembled WGS sequence"/>
</dbReference>
<feature type="transmembrane region" description="Helical" evidence="1">
    <location>
        <begin position="7"/>
        <end position="33"/>
    </location>
</feature>
<keyword evidence="1" id="KW-0472">Membrane</keyword>
<accession>A0ABS2QPC0</accession>
<evidence type="ECO:0000256" key="1">
    <source>
        <dbReference type="SAM" id="Phobius"/>
    </source>
</evidence>
<name>A0ABS2QPC0_9BACI</name>
<reference evidence="2 3" key="1">
    <citation type="submission" date="2021-01" db="EMBL/GenBank/DDBJ databases">
        <title>Genomic Encyclopedia of Type Strains, Phase IV (KMG-IV): sequencing the most valuable type-strain genomes for metagenomic binning, comparative biology and taxonomic classification.</title>
        <authorList>
            <person name="Goeker M."/>
        </authorList>
    </citation>
    <scope>NUCLEOTIDE SEQUENCE [LARGE SCALE GENOMIC DNA]</scope>
    <source>
        <strain evidence="2 3">DSM 105482</strain>
    </source>
</reference>
<evidence type="ECO:0000313" key="3">
    <source>
        <dbReference type="Proteomes" id="UP000823486"/>
    </source>
</evidence>
<evidence type="ECO:0000313" key="2">
    <source>
        <dbReference type="EMBL" id="MBM7694534.1"/>
    </source>
</evidence>